<keyword evidence="4" id="KW-1185">Reference proteome</keyword>
<dbReference type="InterPro" id="IPR011761">
    <property type="entry name" value="ATP-grasp"/>
</dbReference>
<reference evidence="3 4" key="1">
    <citation type="submission" date="2019-11" db="EMBL/GenBank/DDBJ databases">
        <title>Nocardia sp. nov. CT2-14 isolated from soil.</title>
        <authorList>
            <person name="Kanchanasin P."/>
            <person name="Tanasupawat S."/>
            <person name="Yuki M."/>
            <person name="Kudo T."/>
        </authorList>
    </citation>
    <scope>NUCLEOTIDE SEQUENCE [LARGE SCALE GENOMIC DNA]</scope>
    <source>
        <strain evidence="3 4">CT2-14</strain>
    </source>
</reference>
<dbReference type="Gene3D" id="3.30.1490.20">
    <property type="entry name" value="ATP-grasp fold, A domain"/>
    <property type="match status" value="1"/>
</dbReference>
<dbReference type="Pfam" id="PF08443">
    <property type="entry name" value="RimK"/>
    <property type="match status" value="1"/>
</dbReference>
<dbReference type="GO" id="GO:0018169">
    <property type="term" value="F:ribosomal S6-glutamic acid ligase activity"/>
    <property type="evidence" value="ECO:0007669"/>
    <property type="project" value="TreeGrafter"/>
</dbReference>
<comment type="caution">
    <text evidence="3">The sequence shown here is derived from an EMBL/GenBank/DDBJ whole genome shotgun (WGS) entry which is preliminary data.</text>
</comment>
<gene>
    <name evidence="3" type="ORF">GLP40_26230</name>
</gene>
<name>A0A6I3L6F5_9NOCA</name>
<dbReference type="RefSeq" id="WP_154790668.1">
    <property type="nucleotide sequence ID" value="NZ_WMBB01000013.1"/>
</dbReference>
<evidence type="ECO:0000313" key="3">
    <source>
        <dbReference type="EMBL" id="MTE16254.1"/>
    </source>
</evidence>
<keyword evidence="3" id="KW-0436">Ligase</keyword>
<dbReference type="PROSITE" id="PS50975">
    <property type="entry name" value="ATP_GRASP"/>
    <property type="match status" value="1"/>
</dbReference>
<evidence type="ECO:0000259" key="2">
    <source>
        <dbReference type="PROSITE" id="PS50975"/>
    </source>
</evidence>
<proteinExistence type="predicted"/>
<evidence type="ECO:0000313" key="4">
    <source>
        <dbReference type="Proteomes" id="UP000432464"/>
    </source>
</evidence>
<dbReference type="GO" id="GO:0009432">
    <property type="term" value="P:SOS response"/>
    <property type="evidence" value="ECO:0007669"/>
    <property type="project" value="TreeGrafter"/>
</dbReference>
<dbReference type="AlphaFoldDB" id="A0A6I3L6F5"/>
<keyword evidence="1" id="KW-0547">Nucleotide-binding</keyword>
<keyword evidence="1" id="KW-0067">ATP-binding</keyword>
<feature type="domain" description="ATP-grasp" evidence="2">
    <location>
        <begin position="116"/>
        <end position="308"/>
    </location>
</feature>
<organism evidence="3 4">
    <name type="scientific">Nocardia aurantiaca</name>
    <dbReference type="NCBI Taxonomy" id="2675850"/>
    <lineage>
        <taxon>Bacteria</taxon>
        <taxon>Bacillati</taxon>
        <taxon>Actinomycetota</taxon>
        <taxon>Actinomycetes</taxon>
        <taxon>Mycobacteriales</taxon>
        <taxon>Nocardiaceae</taxon>
        <taxon>Nocardia</taxon>
    </lineage>
</organism>
<dbReference type="GO" id="GO:0005524">
    <property type="term" value="F:ATP binding"/>
    <property type="evidence" value="ECO:0007669"/>
    <property type="project" value="UniProtKB-UniRule"/>
</dbReference>
<dbReference type="Proteomes" id="UP000432464">
    <property type="component" value="Unassembled WGS sequence"/>
</dbReference>
<protein>
    <submittedName>
        <fullName evidence="3">Alpha-L-glutamate ligase</fullName>
    </submittedName>
</protein>
<dbReference type="PANTHER" id="PTHR21621:SF0">
    <property type="entry name" value="BETA-CITRYLGLUTAMATE SYNTHASE B-RELATED"/>
    <property type="match status" value="1"/>
</dbReference>
<dbReference type="InterPro" id="IPR013815">
    <property type="entry name" value="ATP_grasp_subdomain_1"/>
</dbReference>
<accession>A0A6I3L6F5</accession>
<sequence length="312" mass="33786">MNDIVVMTDFGSTEGSRAHLTRAVQVLTARAPVAIDARRFYDGGDGTVRWIGSTPILEIPIDGVHAEPAVLILYEIPPADRPRLALFQETIGRDTVACLGIDASAWHVATDKQYMIDRFRTAGIPQMESIVLQQPSASAAEEAFERLDCDVWTRPAVGMGGSDVFHVTDGKQLRSVVARYAASGQKFVLTRDAGNFDVRGRRHQYRVVVLGDRVLRVCEHVQANPDLPCNESRGARSILRPRHALTTALEDLAIAATRALGLPFGGVDLAVENGGVVFEVNVHPVLTGDQGFETVAIPYVQAHLAESASAGR</sequence>
<dbReference type="EMBL" id="WMBB01000013">
    <property type="protein sequence ID" value="MTE16254.1"/>
    <property type="molecule type" value="Genomic_DNA"/>
</dbReference>
<dbReference type="PANTHER" id="PTHR21621">
    <property type="entry name" value="RIBOSOMAL PROTEIN S6 MODIFICATION PROTEIN"/>
    <property type="match status" value="1"/>
</dbReference>
<dbReference type="GO" id="GO:0046872">
    <property type="term" value="F:metal ion binding"/>
    <property type="evidence" value="ECO:0007669"/>
    <property type="project" value="InterPro"/>
</dbReference>
<dbReference type="SUPFAM" id="SSF56059">
    <property type="entry name" value="Glutathione synthetase ATP-binding domain-like"/>
    <property type="match status" value="1"/>
</dbReference>
<dbReference type="GO" id="GO:0005737">
    <property type="term" value="C:cytoplasm"/>
    <property type="evidence" value="ECO:0007669"/>
    <property type="project" value="TreeGrafter"/>
</dbReference>
<dbReference type="Gene3D" id="3.30.470.20">
    <property type="entry name" value="ATP-grasp fold, B domain"/>
    <property type="match status" value="1"/>
</dbReference>
<dbReference type="InterPro" id="IPR013651">
    <property type="entry name" value="ATP-grasp_RimK-type"/>
</dbReference>
<evidence type="ECO:0000256" key="1">
    <source>
        <dbReference type="PROSITE-ProRule" id="PRU00409"/>
    </source>
</evidence>